<comment type="caution">
    <text evidence="2">The sequence shown here is derived from an EMBL/GenBank/DDBJ whole genome shotgun (WGS) entry which is preliminary data.</text>
</comment>
<proteinExistence type="predicted"/>
<dbReference type="EMBL" id="PJQM01002809">
    <property type="protein sequence ID" value="RCH92643.1"/>
    <property type="molecule type" value="Genomic_DNA"/>
</dbReference>
<dbReference type="Proteomes" id="UP000253551">
    <property type="component" value="Unassembled WGS sequence"/>
</dbReference>
<accession>A0A367JRR9</accession>
<reference evidence="2 3" key="1">
    <citation type="journal article" date="2018" name="G3 (Bethesda)">
        <title>Phylogenetic and Phylogenomic Definition of Rhizopus Species.</title>
        <authorList>
            <person name="Gryganskyi A.P."/>
            <person name="Golan J."/>
            <person name="Dolatabadi S."/>
            <person name="Mondo S."/>
            <person name="Robb S."/>
            <person name="Idnurm A."/>
            <person name="Muszewska A."/>
            <person name="Steczkiewicz K."/>
            <person name="Masonjones S."/>
            <person name="Liao H.L."/>
            <person name="Gajdeczka M.T."/>
            <person name="Anike F."/>
            <person name="Vuek A."/>
            <person name="Anishchenko I.M."/>
            <person name="Voigt K."/>
            <person name="de Hoog G.S."/>
            <person name="Smith M.E."/>
            <person name="Heitman J."/>
            <person name="Vilgalys R."/>
            <person name="Stajich J.E."/>
        </authorList>
    </citation>
    <scope>NUCLEOTIDE SEQUENCE [LARGE SCALE GENOMIC DNA]</scope>
    <source>
        <strain evidence="2 3">LSU 92-RS-03</strain>
    </source>
</reference>
<feature type="compositionally biased region" description="Low complexity" evidence="1">
    <location>
        <begin position="162"/>
        <end position="173"/>
    </location>
</feature>
<feature type="region of interest" description="Disordered" evidence="1">
    <location>
        <begin position="105"/>
        <end position="174"/>
    </location>
</feature>
<feature type="compositionally biased region" description="Polar residues" evidence="1">
    <location>
        <begin position="106"/>
        <end position="121"/>
    </location>
</feature>
<dbReference type="AlphaFoldDB" id="A0A367JRR9"/>
<dbReference type="OrthoDB" id="2288096at2759"/>
<feature type="compositionally biased region" description="Polar residues" evidence="1">
    <location>
        <begin position="128"/>
        <end position="161"/>
    </location>
</feature>
<name>A0A367JRR9_RHIST</name>
<keyword evidence="3" id="KW-1185">Reference proteome</keyword>
<sequence length="264" mass="29630">MPGDAQWCLENLRHLTFKNFLEKFDCLDQRESEQRYNNILTKYIQGENKERPKMEYKTWTKSADYKVFWNDRAELDLLLQTSKESIKFIGSVAHQRIKNLTAKANAVSQAPNTDTNNQASTEGAIGDSDTTNNRVIDVSETTSSDATGSRTNDDATVNQDKTNAADTHNNDNTISPFDLNPCIDGSGDVGDGPWLFRSKNITCLFEDYQSIVQSLVSKHEALPLESYISELAALTHILVLNKHQHSPIAKKVFSDELLDDLAVL</sequence>
<organism evidence="2 3">
    <name type="scientific">Rhizopus stolonifer</name>
    <name type="common">Rhizopus nigricans</name>
    <dbReference type="NCBI Taxonomy" id="4846"/>
    <lineage>
        <taxon>Eukaryota</taxon>
        <taxon>Fungi</taxon>
        <taxon>Fungi incertae sedis</taxon>
        <taxon>Mucoromycota</taxon>
        <taxon>Mucoromycotina</taxon>
        <taxon>Mucoromycetes</taxon>
        <taxon>Mucorales</taxon>
        <taxon>Mucorineae</taxon>
        <taxon>Rhizopodaceae</taxon>
        <taxon>Rhizopus</taxon>
    </lineage>
</organism>
<evidence type="ECO:0000313" key="2">
    <source>
        <dbReference type="EMBL" id="RCH92643.1"/>
    </source>
</evidence>
<evidence type="ECO:0000256" key="1">
    <source>
        <dbReference type="SAM" id="MobiDB-lite"/>
    </source>
</evidence>
<gene>
    <name evidence="2" type="ORF">CU098_010332</name>
</gene>
<evidence type="ECO:0000313" key="3">
    <source>
        <dbReference type="Proteomes" id="UP000253551"/>
    </source>
</evidence>
<protein>
    <submittedName>
        <fullName evidence="2">Uncharacterized protein</fullName>
    </submittedName>
</protein>